<name>A0ABT6B9H6_9GAMM</name>
<keyword evidence="4" id="KW-1185">Reference proteome</keyword>
<feature type="domain" description="DUF218" evidence="2">
    <location>
        <begin position="68"/>
        <end position="229"/>
    </location>
</feature>
<dbReference type="CDD" id="cd06259">
    <property type="entry name" value="YdcF-like"/>
    <property type="match status" value="1"/>
</dbReference>
<keyword evidence="1" id="KW-1133">Transmembrane helix</keyword>
<dbReference type="InterPro" id="IPR051599">
    <property type="entry name" value="Cell_Envelope_Assoc"/>
</dbReference>
<dbReference type="Gene3D" id="3.40.50.620">
    <property type="entry name" value="HUPs"/>
    <property type="match status" value="1"/>
</dbReference>
<accession>A0ABT6B9H6</accession>
<sequence length="257" mass="28049">MILPFFLLLLVTGLLLSWRRRRGAGAAMTLVALAWLFIAGCGPLTGLLLDRLQSGFPPDVAAWGHRNAIVLLGAGTVRTGVGVIEPSLYANGRILEAAQLYRSCKATGAVCKVEVSGGDAMKLKKAEADVYAVTLDRLGVPRDDLILESRSLNTFQNAQFSRPLLMSFGADKVVLVSSAVHLKRSLLYFAHFGIPAEPVRGDYVTARYDWLPSSENIFFADFALHEYIGVARYHLYNAMGWNVARQPEIPLTGQTPA</sequence>
<feature type="transmembrane region" description="Helical" evidence="1">
    <location>
        <begin position="27"/>
        <end position="49"/>
    </location>
</feature>
<evidence type="ECO:0000313" key="3">
    <source>
        <dbReference type="EMBL" id="MDF4024761.1"/>
    </source>
</evidence>
<reference evidence="3 4" key="1">
    <citation type="journal article" date="2024" name="Curr. Microbiol.">
        <title>Luteibacter sahnii sp. nov., A Novel Yellow-Colored Xanthomonadin Pigment Producing Probiotic Bacterium from Healthy Rice Seed Microbiome.</title>
        <authorList>
            <person name="Jaiswal G."/>
            <person name="Rana R."/>
            <person name="Nayak P.K."/>
            <person name="Chouhan R."/>
            <person name="Gandhi S.G."/>
            <person name="Patel H.K."/>
            <person name="Patil P.B."/>
        </authorList>
    </citation>
    <scope>NUCLEOTIDE SEQUENCE [LARGE SCALE GENOMIC DNA]</scope>
    <source>
        <strain evidence="3 4">PPL201</strain>
    </source>
</reference>
<dbReference type="InterPro" id="IPR014729">
    <property type="entry name" value="Rossmann-like_a/b/a_fold"/>
</dbReference>
<organism evidence="3 4">
    <name type="scientific">Luteibacter sahnii</name>
    <dbReference type="NCBI Taxonomy" id="3021977"/>
    <lineage>
        <taxon>Bacteria</taxon>
        <taxon>Pseudomonadati</taxon>
        <taxon>Pseudomonadota</taxon>
        <taxon>Gammaproteobacteria</taxon>
        <taxon>Lysobacterales</taxon>
        <taxon>Rhodanobacteraceae</taxon>
        <taxon>Luteibacter</taxon>
    </lineage>
</organism>
<keyword evidence="1" id="KW-0812">Transmembrane</keyword>
<keyword evidence="1" id="KW-0472">Membrane</keyword>
<evidence type="ECO:0000256" key="1">
    <source>
        <dbReference type="SAM" id="Phobius"/>
    </source>
</evidence>
<protein>
    <submittedName>
        <fullName evidence="3">YdcF family protein</fullName>
    </submittedName>
</protein>
<proteinExistence type="predicted"/>
<dbReference type="InterPro" id="IPR003848">
    <property type="entry name" value="DUF218"/>
</dbReference>
<dbReference type="PANTHER" id="PTHR30336">
    <property type="entry name" value="INNER MEMBRANE PROTEIN, PROBABLE PERMEASE"/>
    <property type="match status" value="1"/>
</dbReference>
<comment type="caution">
    <text evidence="3">The sequence shown here is derived from an EMBL/GenBank/DDBJ whole genome shotgun (WGS) entry which is preliminary data.</text>
</comment>
<dbReference type="Pfam" id="PF02698">
    <property type="entry name" value="DUF218"/>
    <property type="match status" value="1"/>
</dbReference>
<gene>
    <name evidence="3" type="ORF">P3W24_07285</name>
</gene>
<evidence type="ECO:0000259" key="2">
    <source>
        <dbReference type="Pfam" id="PF02698"/>
    </source>
</evidence>
<dbReference type="PANTHER" id="PTHR30336:SF4">
    <property type="entry name" value="ENVELOPE BIOGENESIS FACTOR ELYC"/>
    <property type="match status" value="1"/>
</dbReference>
<evidence type="ECO:0000313" key="4">
    <source>
        <dbReference type="Proteomes" id="UP001528850"/>
    </source>
</evidence>
<dbReference type="Proteomes" id="UP001528850">
    <property type="component" value="Unassembled WGS sequence"/>
</dbReference>
<dbReference type="EMBL" id="JARJJS010000002">
    <property type="protein sequence ID" value="MDF4024761.1"/>
    <property type="molecule type" value="Genomic_DNA"/>
</dbReference>